<evidence type="ECO:0000259" key="6">
    <source>
        <dbReference type="Pfam" id="PF03016"/>
    </source>
</evidence>
<dbReference type="GO" id="GO:0000139">
    <property type="term" value="C:Golgi membrane"/>
    <property type="evidence" value="ECO:0007669"/>
    <property type="project" value="UniProtKB-SubCell"/>
</dbReference>
<comment type="caution">
    <text evidence="7">The sequence shown here is derived from an EMBL/GenBank/DDBJ whole genome shotgun (WGS) entry which is preliminary data.</text>
</comment>
<keyword evidence="4" id="KW-0735">Signal-anchor</keyword>
<evidence type="ECO:0000313" key="7">
    <source>
        <dbReference type="EMBL" id="KAK9282524.1"/>
    </source>
</evidence>
<evidence type="ECO:0000256" key="2">
    <source>
        <dbReference type="ARBA" id="ARBA00010271"/>
    </source>
</evidence>
<dbReference type="PANTHER" id="PTHR11062">
    <property type="entry name" value="EXOSTOSIN HEPARAN SULFATE GLYCOSYLTRANSFERASE -RELATED"/>
    <property type="match status" value="1"/>
</dbReference>
<dbReference type="InterPro" id="IPR004263">
    <property type="entry name" value="Exostosin"/>
</dbReference>
<evidence type="ECO:0000256" key="1">
    <source>
        <dbReference type="ARBA" id="ARBA00004323"/>
    </source>
</evidence>
<dbReference type="EMBL" id="JBBPBK010000007">
    <property type="protein sequence ID" value="KAK9282524.1"/>
    <property type="molecule type" value="Genomic_DNA"/>
</dbReference>
<dbReference type="Proteomes" id="UP001415857">
    <property type="component" value="Unassembled WGS sequence"/>
</dbReference>
<evidence type="ECO:0000313" key="8">
    <source>
        <dbReference type="Proteomes" id="UP001415857"/>
    </source>
</evidence>
<sequence length="241" mass="27661">MSMLVVESSPWSENDFGIPYPTYFHPAKDADVFSWQDRMRKLERKWLFSFAGGPRPGDSKSIRGHIIDQCKKSELGKLLECQLSEQSECHSPSRVMQMFQSSLFCLQPQGDSFTRRSAFDSMLAGCIPVFFHPASAYVQYTWHLPKEYEKYSVFIPEDDIRGGNVSIEERLSQISAEEVKMTREEVISLIPRLIYADPRSKLETLRDAFDVAVEAVIDRVTRLRRDIMEGGSVEDSEEKNS</sequence>
<evidence type="ECO:0000256" key="4">
    <source>
        <dbReference type="ARBA" id="ARBA00022968"/>
    </source>
</evidence>
<comment type="subcellular location">
    <subcellularLocation>
        <location evidence="1">Golgi apparatus membrane</location>
        <topology evidence="1">Single-pass type II membrane protein</topology>
    </subcellularLocation>
</comment>
<proteinExistence type="inferred from homology"/>
<accession>A0AAP0RPZ4</accession>
<dbReference type="AlphaFoldDB" id="A0AAP0RPZ4"/>
<keyword evidence="8" id="KW-1185">Reference proteome</keyword>
<organism evidence="7 8">
    <name type="scientific">Liquidambar formosana</name>
    <name type="common">Formosan gum</name>
    <dbReference type="NCBI Taxonomy" id="63359"/>
    <lineage>
        <taxon>Eukaryota</taxon>
        <taxon>Viridiplantae</taxon>
        <taxon>Streptophyta</taxon>
        <taxon>Embryophyta</taxon>
        <taxon>Tracheophyta</taxon>
        <taxon>Spermatophyta</taxon>
        <taxon>Magnoliopsida</taxon>
        <taxon>eudicotyledons</taxon>
        <taxon>Gunneridae</taxon>
        <taxon>Pentapetalae</taxon>
        <taxon>Saxifragales</taxon>
        <taxon>Altingiaceae</taxon>
        <taxon>Liquidambar</taxon>
    </lineage>
</organism>
<reference evidence="7 8" key="1">
    <citation type="journal article" date="2024" name="Plant J.">
        <title>Genome sequences and population genomics reveal climatic adaptation and genomic divergence between two closely related sweetgum species.</title>
        <authorList>
            <person name="Xu W.Q."/>
            <person name="Ren C.Q."/>
            <person name="Zhang X.Y."/>
            <person name="Comes H.P."/>
            <person name="Liu X.H."/>
            <person name="Li Y.G."/>
            <person name="Kettle C.J."/>
            <person name="Jalonen R."/>
            <person name="Gaisberger H."/>
            <person name="Ma Y.Z."/>
            <person name="Qiu Y.X."/>
        </authorList>
    </citation>
    <scope>NUCLEOTIDE SEQUENCE [LARGE SCALE GENOMIC DNA]</scope>
    <source>
        <strain evidence="7">Hangzhou</strain>
    </source>
</reference>
<keyword evidence="4" id="KW-0812">Transmembrane</keyword>
<dbReference type="Pfam" id="PF03016">
    <property type="entry name" value="Exostosin_GT47"/>
    <property type="match status" value="1"/>
</dbReference>
<name>A0AAP0RPZ4_LIQFO</name>
<evidence type="ECO:0000256" key="5">
    <source>
        <dbReference type="ARBA" id="ARBA00023034"/>
    </source>
</evidence>
<keyword evidence="5" id="KW-0333">Golgi apparatus</keyword>
<evidence type="ECO:0000256" key="3">
    <source>
        <dbReference type="ARBA" id="ARBA00022676"/>
    </source>
</evidence>
<keyword evidence="3" id="KW-0328">Glycosyltransferase</keyword>
<comment type="similarity">
    <text evidence="2">Belongs to the glycosyltransferase 47 family.</text>
</comment>
<keyword evidence="3" id="KW-0808">Transferase</keyword>
<dbReference type="InterPro" id="IPR040911">
    <property type="entry name" value="Exostosin_GT47"/>
</dbReference>
<dbReference type="GO" id="GO:0016757">
    <property type="term" value="F:glycosyltransferase activity"/>
    <property type="evidence" value="ECO:0007669"/>
    <property type="project" value="UniProtKB-KW"/>
</dbReference>
<feature type="domain" description="Exostosin GT47" evidence="6">
    <location>
        <begin position="2"/>
        <end position="170"/>
    </location>
</feature>
<gene>
    <name evidence="7" type="ORF">L1049_005444</name>
</gene>
<dbReference type="PANTHER" id="PTHR11062:SF56">
    <property type="entry name" value="XYLOGLUCAN GALACTOSYLTRANSFERASE MUR3"/>
    <property type="match status" value="1"/>
</dbReference>
<protein>
    <recommendedName>
        <fullName evidence="6">Exostosin GT47 domain-containing protein</fullName>
    </recommendedName>
</protein>